<dbReference type="STRING" id="154538.A0A1M2V8F0"/>
<dbReference type="AlphaFoldDB" id="A0A1M2V8F0"/>
<feature type="non-terminal residue" evidence="1">
    <location>
        <position position="1"/>
    </location>
</feature>
<sequence length="249" mass="28397">TTRVGWWEQTLPPNIKRKSPAEKEFLEELVNAVAAVRVELSTIVDIQRTCDEIMAAVRRSWDAHAEAPRPSSRAKRWWNQTCTDELEALRTRRSRTTRRTFKRSVKKAKEQFYEERIAAAREKGKRVWDVVSWTNPRALPMYKALVHDGRLLVELDDLWSAVDATYNSAAHRAVDMSFLDDMPEVAERDFPPISRQELRDAITDVSGRSAPGSDHLRWPYVAALVKHDICGETLRVPPGGTPELPGKAV</sequence>
<protein>
    <submittedName>
        <fullName evidence="1">Uncharacterized protein</fullName>
    </submittedName>
</protein>
<proteinExistence type="predicted"/>
<comment type="caution">
    <text evidence="1">The sequence shown here is derived from an EMBL/GenBank/DDBJ whole genome shotgun (WGS) entry which is preliminary data.</text>
</comment>
<accession>A0A1M2V8F0</accession>
<dbReference type="OrthoDB" id="2788847at2759"/>
<evidence type="ECO:0000313" key="1">
    <source>
        <dbReference type="EMBL" id="OJT03881.1"/>
    </source>
</evidence>
<name>A0A1M2V8F0_TRAPU</name>
<reference evidence="1 2" key="1">
    <citation type="submission" date="2016-10" db="EMBL/GenBank/DDBJ databases">
        <title>Genome sequence of the basidiomycete white-rot fungus Trametes pubescens.</title>
        <authorList>
            <person name="Makela M.R."/>
            <person name="Granchi Z."/>
            <person name="Peng M."/>
            <person name="De Vries R.P."/>
            <person name="Grigoriev I."/>
            <person name="Riley R."/>
            <person name="Hilden K."/>
        </authorList>
    </citation>
    <scope>NUCLEOTIDE SEQUENCE [LARGE SCALE GENOMIC DNA]</scope>
    <source>
        <strain evidence="1 2">FBCC735</strain>
    </source>
</reference>
<gene>
    <name evidence="1" type="ORF">TRAPUB_5437</name>
</gene>
<organism evidence="1 2">
    <name type="scientific">Trametes pubescens</name>
    <name type="common">White-rot fungus</name>
    <dbReference type="NCBI Taxonomy" id="154538"/>
    <lineage>
        <taxon>Eukaryota</taxon>
        <taxon>Fungi</taxon>
        <taxon>Dikarya</taxon>
        <taxon>Basidiomycota</taxon>
        <taxon>Agaricomycotina</taxon>
        <taxon>Agaricomycetes</taxon>
        <taxon>Polyporales</taxon>
        <taxon>Polyporaceae</taxon>
        <taxon>Trametes</taxon>
    </lineage>
</organism>
<evidence type="ECO:0000313" key="2">
    <source>
        <dbReference type="Proteomes" id="UP000184267"/>
    </source>
</evidence>
<keyword evidence="2" id="KW-1185">Reference proteome</keyword>
<dbReference type="Proteomes" id="UP000184267">
    <property type="component" value="Unassembled WGS sequence"/>
</dbReference>
<dbReference type="OMA" id="PAISCVE"/>
<dbReference type="EMBL" id="MNAD01001586">
    <property type="protein sequence ID" value="OJT03881.1"/>
    <property type="molecule type" value="Genomic_DNA"/>
</dbReference>